<protein>
    <submittedName>
        <fullName evidence="2">Uncharacterized protein</fullName>
    </submittedName>
</protein>
<dbReference type="EMBL" id="JBHTIU010000034">
    <property type="protein sequence ID" value="MFD0869662.1"/>
    <property type="molecule type" value="Genomic_DNA"/>
</dbReference>
<keyword evidence="3" id="KW-1185">Reference proteome</keyword>
<gene>
    <name evidence="2" type="ORF">ACFQ03_10915</name>
</gene>
<evidence type="ECO:0000313" key="2">
    <source>
        <dbReference type="EMBL" id="MFD0869662.1"/>
    </source>
</evidence>
<reference evidence="3" key="1">
    <citation type="journal article" date="2019" name="Int. J. Syst. Evol. Microbiol.">
        <title>The Global Catalogue of Microorganisms (GCM) 10K type strain sequencing project: providing services to taxonomists for standard genome sequencing and annotation.</title>
        <authorList>
            <consortium name="The Broad Institute Genomics Platform"/>
            <consortium name="The Broad Institute Genome Sequencing Center for Infectious Disease"/>
            <person name="Wu L."/>
            <person name="Ma J."/>
        </authorList>
    </citation>
    <scope>NUCLEOTIDE SEQUENCE [LARGE SCALE GENOMIC DNA]</scope>
    <source>
        <strain evidence="3">CCUG 57263</strain>
    </source>
</reference>
<dbReference type="Proteomes" id="UP001597120">
    <property type="component" value="Unassembled WGS sequence"/>
</dbReference>
<evidence type="ECO:0000313" key="3">
    <source>
        <dbReference type="Proteomes" id="UP001597120"/>
    </source>
</evidence>
<evidence type="ECO:0000256" key="1">
    <source>
        <dbReference type="SAM" id="MobiDB-lite"/>
    </source>
</evidence>
<proteinExistence type="predicted"/>
<organism evidence="2 3">
    <name type="scientific">Paenibacillus residui</name>
    <dbReference type="NCBI Taxonomy" id="629724"/>
    <lineage>
        <taxon>Bacteria</taxon>
        <taxon>Bacillati</taxon>
        <taxon>Bacillota</taxon>
        <taxon>Bacilli</taxon>
        <taxon>Bacillales</taxon>
        <taxon>Paenibacillaceae</taxon>
        <taxon>Paenibacillus</taxon>
    </lineage>
</organism>
<accession>A0ABW3D871</accession>
<comment type="caution">
    <text evidence="2">The sequence shown here is derived from an EMBL/GenBank/DDBJ whole genome shotgun (WGS) entry which is preliminary data.</text>
</comment>
<sequence>MKDKDKLEKIVTETLLEGEFNKGDPDDEAVGRLPSKYEIRQTVQLDPIVEETKRFRTMGKEVDDRYDEYMKRANREDPEDGDKN</sequence>
<name>A0ABW3D871_9BACL</name>
<dbReference type="RefSeq" id="WP_144939090.1">
    <property type="nucleotide sequence ID" value="NZ_JBHTIU010000034.1"/>
</dbReference>
<feature type="region of interest" description="Disordered" evidence="1">
    <location>
        <begin position="63"/>
        <end position="84"/>
    </location>
</feature>